<keyword evidence="1" id="KW-1133">Transmembrane helix</keyword>
<dbReference type="RefSeq" id="WP_171540456.1">
    <property type="nucleotide sequence ID" value="NZ_JABERL010000023.1"/>
</dbReference>
<organism evidence="2 3">
    <name type="scientific">Acinetobacter terrae</name>
    <dbReference type="NCBI Taxonomy" id="2731247"/>
    <lineage>
        <taxon>Bacteria</taxon>
        <taxon>Pseudomonadati</taxon>
        <taxon>Pseudomonadota</taxon>
        <taxon>Gammaproteobacteria</taxon>
        <taxon>Moraxellales</taxon>
        <taxon>Moraxellaceae</taxon>
        <taxon>Acinetobacter</taxon>
        <taxon>Acinetobacter Taxon 24</taxon>
    </lineage>
</organism>
<accession>A0A7Y2WAY8</accession>
<evidence type="ECO:0000313" key="2">
    <source>
        <dbReference type="EMBL" id="NNH77871.1"/>
    </source>
</evidence>
<evidence type="ECO:0000313" key="3">
    <source>
        <dbReference type="Proteomes" id="UP000569202"/>
    </source>
</evidence>
<name>A0A7Y2WAY8_9GAMM</name>
<evidence type="ECO:0000256" key="1">
    <source>
        <dbReference type="SAM" id="Phobius"/>
    </source>
</evidence>
<dbReference type="AlphaFoldDB" id="A0A7Y2WAY8"/>
<proteinExistence type="predicted"/>
<reference evidence="2 3" key="1">
    <citation type="submission" date="2020-04" db="EMBL/GenBank/DDBJ databases">
        <title>Acinetobacter Taxon 24.</title>
        <authorList>
            <person name="Nemec A."/>
            <person name="Radolfova-Krizova L."/>
            <person name="Higgins P.G."/>
            <person name="Spanelova P."/>
        </authorList>
    </citation>
    <scope>NUCLEOTIDE SEQUENCE [LARGE SCALE GENOMIC DNA]</scope>
    <source>
        <strain evidence="2 3">ANC 5380</strain>
    </source>
</reference>
<comment type="caution">
    <text evidence="2">The sequence shown here is derived from an EMBL/GenBank/DDBJ whole genome shotgun (WGS) entry which is preliminary data.</text>
</comment>
<dbReference type="Pfam" id="PF07963">
    <property type="entry name" value="N_methyl"/>
    <property type="match status" value="1"/>
</dbReference>
<dbReference type="NCBIfam" id="TIGR02532">
    <property type="entry name" value="IV_pilin_GFxxxE"/>
    <property type="match status" value="1"/>
</dbReference>
<dbReference type="Proteomes" id="UP000569202">
    <property type="component" value="Unassembled WGS sequence"/>
</dbReference>
<dbReference type="InterPro" id="IPR012902">
    <property type="entry name" value="N_methyl_site"/>
</dbReference>
<dbReference type="PROSITE" id="PS00409">
    <property type="entry name" value="PROKAR_NTER_METHYL"/>
    <property type="match status" value="1"/>
</dbReference>
<keyword evidence="1" id="KW-0812">Transmembrane</keyword>
<gene>
    <name evidence="2" type="ORF">HLH17_09400</name>
</gene>
<dbReference type="EMBL" id="JABERL010000023">
    <property type="protein sequence ID" value="NNH77871.1"/>
    <property type="molecule type" value="Genomic_DNA"/>
</dbReference>
<feature type="transmembrane region" description="Helical" evidence="1">
    <location>
        <begin position="20"/>
        <end position="40"/>
    </location>
</feature>
<sequence length="147" mass="16110">MQQVHFKNPNIFKHQQGVTLIEVLVSIVLMAIIGLGAAYISGRTAVIHRDQNLHLHTVTKMREHLESSTGNDCISELTDVAGKKVKVDCEIKAKEYTVEIKDVNGQVITSQLDGKATVSTPTLKVSESAASEPDAYWDVPIKVEMAP</sequence>
<protein>
    <submittedName>
        <fullName evidence="2">Prepilin-type N-terminal cleavage/methylation domain-containing protein</fullName>
    </submittedName>
</protein>
<keyword evidence="1" id="KW-0472">Membrane</keyword>